<reference evidence="10" key="1">
    <citation type="journal article" date="2020" name="Nat. Commun.">
        <title>Large-scale genome sequencing of mycorrhizal fungi provides insights into the early evolution of symbiotic traits.</title>
        <authorList>
            <person name="Miyauchi S."/>
            <person name="Kiss E."/>
            <person name="Kuo A."/>
            <person name="Drula E."/>
            <person name="Kohler A."/>
            <person name="Sanchez-Garcia M."/>
            <person name="Morin E."/>
            <person name="Andreopoulos B."/>
            <person name="Barry K.W."/>
            <person name="Bonito G."/>
            <person name="Buee M."/>
            <person name="Carver A."/>
            <person name="Chen C."/>
            <person name="Cichocki N."/>
            <person name="Clum A."/>
            <person name="Culley D."/>
            <person name="Crous P.W."/>
            <person name="Fauchery L."/>
            <person name="Girlanda M."/>
            <person name="Hayes R.D."/>
            <person name="Keri Z."/>
            <person name="LaButti K."/>
            <person name="Lipzen A."/>
            <person name="Lombard V."/>
            <person name="Magnuson J."/>
            <person name="Maillard F."/>
            <person name="Murat C."/>
            <person name="Nolan M."/>
            <person name="Ohm R.A."/>
            <person name="Pangilinan J."/>
            <person name="Pereira M.F."/>
            <person name="Perotto S."/>
            <person name="Peter M."/>
            <person name="Pfister S."/>
            <person name="Riley R."/>
            <person name="Sitrit Y."/>
            <person name="Stielow J.B."/>
            <person name="Szollosi G."/>
            <person name="Zifcakova L."/>
            <person name="Stursova M."/>
            <person name="Spatafora J.W."/>
            <person name="Tedersoo L."/>
            <person name="Vaario L.M."/>
            <person name="Yamada A."/>
            <person name="Yan M."/>
            <person name="Wang P."/>
            <person name="Xu J."/>
            <person name="Bruns T."/>
            <person name="Baldrian P."/>
            <person name="Vilgalys R."/>
            <person name="Dunand C."/>
            <person name="Henrissat B."/>
            <person name="Grigoriev I.V."/>
            <person name="Hibbett D."/>
            <person name="Nagy L.G."/>
            <person name="Martin F.M."/>
        </authorList>
    </citation>
    <scope>NUCLEOTIDE SEQUENCE</scope>
    <source>
        <strain evidence="10">UP504</strain>
    </source>
</reference>
<dbReference type="PROSITE" id="PS50003">
    <property type="entry name" value="PH_DOMAIN"/>
    <property type="match status" value="1"/>
</dbReference>
<dbReference type="GO" id="GO:0042147">
    <property type="term" value="P:retrograde transport, endosome to Golgi"/>
    <property type="evidence" value="ECO:0007669"/>
    <property type="project" value="TreeGrafter"/>
</dbReference>
<dbReference type="SUPFAM" id="SSF47576">
    <property type="entry name" value="Calponin-homology domain, CH-domain"/>
    <property type="match status" value="1"/>
</dbReference>
<feature type="compositionally biased region" description="Polar residues" evidence="5">
    <location>
        <begin position="433"/>
        <end position="497"/>
    </location>
</feature>
<dbReference type="PROSITE" id="PS50021">
    <property type="entry name" value="CH"/>
    <property type="match status" value="1"/>
</dbReference>
<evidence type="ECO:0000259" key="8">
    <source>
        <dbReference type="PROSITE" id="PS50021"/>
    </source>
</evidence>
<dbReference type="SUPFAM" id="SSF47769">
    <property type="entry name" value="SAM/Pointed domain"/>
    <property type="match status" value="1"/>
</dbReference>
<dbReference type="Gene3D" id="2.30.29.30">
    <property type="entry name" value="Pleckstrin-homology domain (PH domain)/Phosphotyrosine-binding domain (PTB)"/>
    <property type="match status" value="1"/>
</dbReference>
<dbReference type="InterPro" id="IPR036028">
    <property type="entry name" value="SH3-like_dom_sf"/>
</dbReference>
<evidence type="ECO:0000256" key="4">
    <source>
        <dbReference type="PROSITE-ProRule" id="PRU00192"/>
    </source>
</evidence>
<dbReference type="Pfam" id="PF07647">
    <property type="entry name" value="SAM_2"/>
    <property type="match status" value="1"/>
</dbReference>
<gene>
    <name evidence="10" type="ORF">BS47DRAFT_1390415</name>
</gene>
<dbReference type="GO" id="GO:0005802">
    <property type="term" value="C:trans-Golgi network"/>
    <property type="evidence" value="ECO:0007669"/>
    <property type="project" value="TreeGrafter"/>
</dbReference>
<dbReference type="SUPFAM" id="SSF50044">
    <property type="entry name" value="SH3-domain"/>
    <property type="match status" value="1"/>
</dbReference>
<keyword evidence="3" id="KW-0344">Guanine-nucleotide releasing factor</keyword>
<evidence type="ECO:0000313" key="11">
    <source>
        <dbReference type="Proteomes" id="UP000886523"/>
    </source>
</evidence>
<dbReference type="SMART" id="SM00454">
    <property type="entry name" value="SAM"/>
    <property type="match status" value="1"/>
</dbReference>
<name>A0A9P6B334_9AGAM</name>
<dbReference type="PANTHER" id="PTHR22902">
    <property type="entry name" value="SESQUIPEDALIAN"/>
    <property type="match status" value="1"/>
</dbReference>
<feature type="region of interest" description="Disordered" evidence="5">
    <location>
        <begin position="727"/>
        <end position="749"/>
    </location>
</feature>
<dbReference type="PROSITE" id="PS50105">
    <property type="entry name" value="SAM_DOMAIN"/>
    <property type="match status" value="1"/>
</dbReference>
<feature type="domain" description="SAM" evidence="9">
    <location>
        <begin position="366"/>
        <end position="430"/>
    </location>
</feature>
<sequence length="1090" mass="118003">MDYVWGFYDFTPEHDDEIEFVAGEQILVIEKDELYQDGWWKGTNASGKTGLFPQRYTTTQPPAPPVPPQGHPIPTVLDPKAMGAPLDSLPEETDSLSGVRIGVSETSGPQGTVMRATMTDIQEAIEQLGVHQDVDGASRSFSFSSTKDSLATDDGEEADNDGHDVDEPSFALGGNWHKDARKLLARNATLQNHKRRSGSPLHRPPIEVEMSDESDDERESPLQKRLGSPAPPQDISDPYLRDSVADPEPASTPRPEISSVPFVIASQILKNGHTRHDSDITIAHPIRKPAPLEPTFVSAHLSPSSANVPLSPALTTFPTPPSTIPAPAVSATQSPDPGEATLALQAPQSPPMQPSFNLKSIHPNEWSIEQVVSWLRNKGFDDDVCKKFTEHEITGDVLLELDLNMLKELDITAFGKRMRIANAINELRRPASVESSSPSTRFVGQSSYASRNVDGSNSAPQSVRGPSNMYSPESISPSLDLSGTPMTDRFSSFTTGVSERLEELPEGSKAVGQGASKNVTSEARNGKSRTLSLALSPSSDTSSKVLRSPQQFNGSANLSPGIREETGAFSDGEAVSLRAKFSKSRKGFGRSAGSASSVVSTSDTKRSSSKTGAVTPSSSLNSGGLTHLSKKPSLSADPSPKLNGDSVKKDSAEARHSFFGGTLSRSRKPAPRYSESSHDTSSTGDKPARGFSRLYLSRPRTSQGSITPSGSFEGRKRTISALQETGRTLSEAPPLHPPLAEEAPAVRPDGNVLQQIGEPDLDGWLRKKGVRYNTWKLRYFVLKGPHLYYLRSKTESKLKGYINIKGYRIIADENANPGRYGFRIVHDTGGAHYFSSEEQLTVREWMKALMKATIGRDYSRPVVSSCNIPTIPLSVAQAMSPAPRPPSPTARDATQRALRRENPNQLSTRDARVLMGLPSETGIRDVGGAGDPETSGMIPVRPSRESRGPPANSSIVAAQNAQDMELIEWVNRHIPNASLKATNLSTSLANGLVLYRLAESIKATPDGASEVPDSVFPSSPTDDKLDGLFILFDFLLDNDVRMGNVSINDVRQGNREKLVQLVRSLKAWEEKGSKPRVGCGEVSVYPVLNY</sequence>
<keyword evidence="11" id="KW-1185">Reference proteome</keyword>
<dbReference type="CDD" id="cd13316">
    <property type="entry name" value="PH_Boi"/>
    <property type="match status" value="1"/>
</dbReference>
<feature type="compositionally biased region" description="Low complexity" evidence="5">
    <location>
        <begin position="729"/>
        <end position="745"/>
    </location>
</feature>
<dbReference type="Pfam" id="PF14604">
    <property type="entry name" value="SH3_9"/>
    <property type="match status" value="1"/>
</dbReference>
<feature type="compositionally biased region" description="Low complexity" evidence="5">
    <location>
        <begin position="531"/>
        <end position="543"/>
    </location>
</feature>
<feature type="region of interest" description="Disordered" evidence="5">
    <location>
        <begin position="321"/>
        <end position="340"/>
    </location>
</feature>
<feature type="region of interest" description="Disordered" evidence="5">
    <location>
        <begin position="429"/>
        <end position="565"/>
    </location>
</feature>
<dbReference type="GO" id="GO:0007032">
    <property type="term" value="P:endosome organization"/>
    <property type="evidence" value="ECO:0007669"/>
    <property type="project" value="TreeGrafter"/>
</dbReference>
<dbReference type="SMART" id="SM00326">
    <property type="entry name" value="SH3"/>
    <property type="match status" value="1"/>
</dbReference>
<dbReference type="GO" id="GO:0055037">
    <property type="term" value="C:recycling endosome"/>
    <property type="evidence" value="ECO:0007669"/>
    <property type="project" value="TreeGrafter"/>
</dbReference>
<dbReference type="Proteomes" id="UP000886523">
    <property type="component" value="Unassembled WGS sequence"/>
</dbReference>
<evidence type="ECO:0000256" key="3">
    <source>
        <dbReference type="ARBA" id="ARBA00022658"/>
    </source>
</evidence>
<feature type="region of interest" description="Disordered" evidence="5">
    <location>
        <begin position="877"/>
        <end position="953"/>
    </location>
</feature>
<dbReference type="InterPro" id="IPR001452">
    <property type="entry name" value="SH3_domain"/>
</dbReference>
<dbReference type="InterPro" id="IPR045188">
    <property type="entry name" value="Boi1/Boi2-like"/>
</dbReference>
<dbReference type="CDD" id="cd00014">
    <property type="entry name" value="CH_SF"/>
    <property type="match status" value="1"/>
</dbReference>
<dbReference type="InterPro" id="IPR011993">
    <property type="entry name" value="PH-like_dom_sf"/>
</dbReference>
<comment type="caution">
    <text evidence="10">The sequence shown here is derived from an EMBL/GenBank/DDBJ whole genome shotgun (WGS) entry which is preliminary data.</text>
</comment>
<evidence type="ECO:0000256" key="5">
    <source>
        <dbReference type="SAM" id="MobiDB-lite"/>
    </source>
</evidence>
<dbReference type="OrthoDB" id="73680at2759"/>
<dbReference type="Gene3D" id="1.10.150.50">
    <property type="entry name" value="Transcription Factor, Ets-1"/>
    <property type="match status" value="1"/>
</dbReference>
<feature type="compositionally biased region" description="Acidic residues" evidence="5">
    <location>
        <begin position="209"/>
        <end position="218"/>
    </location>
</feature>
<keyword evidence="1 4" id="KW-0728">SH3 domain</keyword>
<feature type="domain" description="PH" evidence="7">
    <location>
        <begin position="758"/>
        <end position="854"/>
    </location>
</feature>
<evidence type="ECO:0000259" key="6">
    <source>
        <dbReference type="PROSITE" id="PS50002"/>
    </source>
</evidence>
<feature type="region of interest" description="Disordered" evidence="5">
    <location>
        <begin position="189"/>
        <end position="258"/>
    </location>
</feature>
<dbReference type="InterPro" id="IPR001715">
    <property type="entry name" value="CH_dom"/>
</dbReference>
<dbReference type="SUPFAM" id="SSF50729">
    <property type="entry name" value="PH domain-like"/>
    <property type="match status" value="1"/>
</dbReference>
<feature type="compositionally biased region" description="Basic and acidic residues" evidence="5">
    <location>
        <begin position="646"/>
        <end position="656"/>
    </location>
</feature>
<organism evidence="10 11">
    <name type="scientific">Hydnum rufescens UP504</name>
    <dbReference type="NCBI Taxonomy" id="1448309"/>
    <lineage>
        <taxon>Eukaryota</taxon>
        <taxon>Fungi</taxon>
        <taxon>Dikarya</taxon>
        <taxon>Basidiomycota</taxon>
        <taxon>Agaricomycotina</taxon>
        <taxon>Agaricomycetes</taxon>
        <taxon>Cantharellales</taxon>
        <taxon>Hydnaceae</taxon>
        <taxon>Hydnum</taxon>
    </lineage>
</organism>
<feature type="domain" description="SH3" evidence="6">
    <location>
        <begin position="1"/>
        <end position="62"/>
    </location>
</feature>
<dbReference type="PROSITE" id="PS50002">
    <property type="entry name" value="SH3"/>
    <property type="match status" value="1"/>
</dbReference>
<evidence type="ECO:0000313" key="10">
    <source>
        <dbReference type="EMBL" id="KAF9516828.1"/>
    </source>
</evidence>
<evidence type="ECO:0000259" key="9">
    <source>
        <dbReference type="PROSITE" id="PS50105"/>
    </source>
</evidence>
<protein>
    <submittedName>
        <fullName evidence="10">Uncharacterized protein</fullName>
    </submittedName>
</protein>
<dbReference type="SMART" id="SM00233">
    <property type="entry name" value="PH"/>
    <property type="match status" value="1"/>
</dbReference>
<feature type="domain" description="Calponin-homology (CH)" evidence="8">
    <location>
        <begin position="960"/>
        <end position="1070"/>
    </location>
</feature>
<dbReference type="Gene3D" id="2.30.30.40">
    <property type="entry name" value="SH3 Domains"/>
    <property type="match status" value="1"/>
</dbReference>
<dbReference type="EMBL" id="MU128936">
    <property type="protein sequence ID" value="KAF9516828.1"/>
    <property type="molecule type" value="Genomic_DNA"/>
</dbReference>
<dbReference type="GO" id="GO:0005829">
    <property type="term" value="C:cytosol"/>
    <property type="evidence" value="ECO:0007669"/>
    <property type="project" value="GOC"/>
</dbReference>
<dbReference type="InterPro" id="IPR001660">
    <property type="entry name" value="SAM"/>
</dbReference>
<dbReference type="InterPro" id="IPR001849">
    <property type="entry name" value="PH_domain"/>
</dbReference>
<evidence type="ECO:0000256" key="1">
    <source>
        <dbReference type="ARBA" id="ARBA00022443"/>
    </source>
</evidence>
<dbReference type="InterPro" id="IPR036872">
    <property type="entry name" value="CH_dom_sf"/>
</dbReference>
<dbReference type="GO" id="GO:0005085">
    <property type="term" value="F:guanyl-nucleotide exchange factor activity"/>
    <property type="evidence" value="ECO:0007669"/>
    <property type="project" value="UniProtKB-KW"/>
</dbReference>
<accession>A0A9P6B334</accession>
<dbReference type="CDD" id="cd09535">
    <property type="entry name" value="SAM_BOI-like_fungal"/>
    <property type="match status" value="1"/>
</dbReference>
<feature type="region of interest" description="Disordered" evidence="5">
    <location>
        <begin position="583"/>
        <end position="715"/>
    </location>
</feature>
<dbReference type="Gene3D" id="1.10.418.10">
    <property type="entry name" value="Calponin-like domain"/>
    <property type="match status" value="1"/>
</dbReference>
<dbReference type="AlphaFoldDB" id="A0A9P6B334"/>
<dbReference type="GO" id="GO:0005769">
    <property type="term" value="C:early endosome"/>
    <property type="evidence" value="ECO:0007669"/>
    <property type="project" value="TreeGrafter"/>
</dbReference>
<dbReference type="InterPro" id="IPR013761">
    <property type="entry name" value="SAM/pointed_sf"/>
</dbReference>
<proteinExistence type="predicted"/>
<evidence type="ECO:0000256" key="2">
    <source>
        <dbReference type="ARBA" id="ARBA00022553"/>
    </source>
</evidence>
<evidence type="ECO:0000259" key="7">
    <source>
        <dbReference type="PROSITE" id="PS50003"/>
    </source>
</evidence>
<dbReference type="Pfam" id="PF00169">
    <property type="entry name" value="PH"/>
    <property type="match status" value="1"/>
</dbReference>
<feature type="compositionally biased region" description="Polar residues" evidence="5">
    <location>
        <begin position="612"/>
        <end position="624"/>
    </location>
</feature>
<feature type="region of interest" description="Disordered" evidence="5">
    <location>
        <begin position="136"/>
        <end position="174"/>
    </location>
</feature>
<dbReference type="CDD" id="cd00174">
    <property type="entry name" value="SH3"/>
    <property type="match status" value="1"/>
</dbReference>
<dbReference type="GO" id="GO:0001881">
    <property type="term" value="P:receptor recycling"/>
    <property type="evidence" value="ECO:0007669"/>
    <property type="project" value="TreeGrafter"/>
</dbReference>
<feature type="compositionally biased region" description="Polar residues" evidence="5">
    <location>
        <begin position="544"/>
        <end position="558"/>
    </location>
</feature>
<keyword evidence="2" id="KW-0597">Phosphoprotein</keyword>
<feature type="compositionally biased region" description="Low complexity" evidence="5">
    <location>
        <begin position="589"/>
        <end position="602"/>
    </location>
</feature>
<feature type="compositionally biased region" description="Polar residues" evidence="5">
    <location>
        <begin position="699"/>
        <end position="710"/>
    </location>
</feature>
<dbReference type="PANTHER" id="PTHR22902:SF27">
    <property type="entry name" value="PLECKSTRIN HOMOLOGY DOMAIN-CONTAINING FAMILY A MEMBER 3"/>
    <property type="match status" value="1"/>
</dbReference>